<comment type="similarity">
    <text evidence="5">Belongs to the bacterial ribosomal protein bL25 family. CTC subfamily.</text>
</comment>
<keyword evidence="2 5" id="KW-0694">RNA-binding</keyword>
<dbReference type="PANTHER" id="PTHR33284:SF1">
    <property type="entry name" value="RIBOSOMAL PROTEIN L25_GLN-TRNA SYNTHETASE, ANTI-CODON-BINDING DOMAIN-CONTAINING PROTEIN"/>
    <property type="match status" value="1"/>
</dbReference>
<dbReference type="STRING" id="1817764.A2637_01980"/>
<dbReference type="Gene3D" id="2.40.240.10">
    <property type="entry name" value="Ribosomal Protein L25, Chain P"/>
    <property type="match status" value="1"/>
</dbReference>
<dbReference type="AlphaFoldDB" id="A0A1F6TFE8"/>
<accession>A0A1F6TFE8</accession>
<dbReference type="Proteomes" id="UP000179360">
    <property type="component" value="Unassembled WGS sequence"/>
</dbReference>
<evidence type="ECO:0000256" key="2">
    <source>
        <dbReference type="ARBA" id="ARBA00022884"/>
    </source>
</evidence>
<reference evidence="9 10" key="1">
    <citation type="journal article" date="2016" name="Nat. Commun.">
        <title>Thousands of microbial genomes shed light on interconnected biogeochemical processes in an aquifer system.</title>
        <authorList>
            <person name="Anantharaman K."/>
            <person name="Brown C.T."/>
            <person name="Hug L.A."/>
            <person name="Sharon I."/>
            <person name="Castelle C.J."/>
            <person name="Probst A.J."/>
            <person name="Thomas B.C."/>
            <person name="Singh A."/>
            <person name="Wilkins M.J."/>
            <person name="Karaoz U."/>
            <person name="Brodie E.L."/>
            <person name="Williams K.H."/>
            <person name="Hubbard S.S."/>
            <person name="Banfield J.F."/>
        </authorList>
    </citation>
    <scope>NUCLEOTIDE SEQUENCE [LARGE SCALE GENOMIC DNA]</scope>
</reference>
<feature type="compositionally biased region" description="Basic and acidic residues" evidence="6">
    <location>
        <begin position="7"/>
        <end position="16"/>
    </location>
</feature>
<dbReference type="EMBL" id="MFSY01000131">
    <property type="protein sequence ID" value="OGI43799.1"/>
    <property type="molecule type" value="Genomic_DNA"/>
</dbReference>
<evidence type="ECO:0000259" key="7">
    <source>
        <dbReference type="Pfam" id="PF01386"/>
    </source>
</evidence>
<protein>
    <recommendedName>
        <fullName evidence="5">Large ribosomal subunit protein bL25</fullName>
    </recommendedName>
    <alternativeName>
        <fullName evidence="5">General stress protein CTC</fullName>
    </alternativeName>
</protein>
<sequence length="252" mass="26638">MSTKFELSAETRDAKGKGASRRLRRVGKVPAILYGASKAPMTILLDHNQMMRHLDNDAFHTAILTVSVGGEKDQAILRDWQMHPYKPQIMHVDLQRISATEKLHMKVPLHFTGEGVAPGVKQEGGIVAHLMAEVDVTCLPKDLPEFLEADLSGLHLNQSVHLSDIKLPEGVVITSLAHGGDNLAVAAITTIKVVEEVAPVVAVPAEGEAAAAAAAAPAAAEGEAKKAEGAKKPEAAAKGEAKKAEAPKKEGK</sequence>
<proteinExistence type="inferred from homology"/>
<feature type="domain" description="Large ribosomal subunit protein bL25 L25" evidence="7">
    <location>
        <begin position="7"/>
        <end position="94"/>
    </location>
</feature>
<keyword evidence="3 5" id="KW-0689">Ribosomal protein</keyword>
<feature type="compositionally biased region" description="Low complexity" evidence="6">
    <location>
        <begin position="212"/>
        <end position="221"/>
    </location>
</feature>
<comment type="subunit">
    <text evidence="5">Part of the 50S ribosomal subunit; part of the 5S rRNA/L5/L18/L25 subcomplex. Contacts the 5S rRNA. Binds to the 5S rRNA independently of L5 and L18.</text>
</comment>
<dbReference type="Gene3D" id="2.170.120.20">
    <property type="entry name" value="Ribosomal protein L25, beta domain"/>
    <property type="match status" value="1"/>
</dbReference>
<feature type="domain" description="Large ribosomal subunit protein bL25 beta" evidence="8">
    <location>
        <begin position="102"/>
        <end position="189"/>
    </location>
</feature>
<organism evidence="9 10">
    <name type="scientific">Candidatus Muproteobacteria bacterium RIFCSPHIGHO2_01_FULL_65_16</name>
    <dbReference type="NCBI Taxonomy" id="1817764"/>
    <lineage>
        <taxon>Bacteria</taxon>
        <taxon>Pseudomonadati</taxon>
        <taxon>Pseudomonadota</taxon>
        <taxon>Candidatus Muproteobacteria</taxon>
    </lineage>
</organism>
<dbReference type="NCBIfam" id="NF004612">
    <property type="entry name" value="PRK05943.1"/>
    <property type="match status" value="1"/>
</dbReference>
<dbReference type="InterPro" id="IPR020056">
    <property type="entry name" value="Rbsml_bL25/Gln-tRNA_synth_N"/>
</dbReference>
<feature type="region of interest" description="Disordered" evidence="6">
    <location>
        <begin position="1"/>
        <end position="21"/>
    </location>
</feature>
<dbReference type="InterPro" id="IPR011035">
    <property type="entry name" value="Ribosomal_bL25/Gln-tRNA_synth"/>
</dbReference>
<dbReference type="NCBIfam" id="NF004130">
    <property type="entry name" value="PRK05618.1-5"/>
    <property type="match status" value="1"/>
</dbReference>
<dbReference type="InterPro" id="IPR020057">
    <property type="entry name" value="Ribosomal_bL25_b-dom"/>
</dbReference>
<keyword evidence="4 5" id="KW-0687">Ribonucleoprotein</keyword>
<name>A0A1F6TFE8_9PROT</name>
<dbReference type="InterPro" id="IPR029751">
    <property type="entry name" value="Ribosomal_L25_dom"/>
</dbReference>
<comment type="caution">
    <text evidence="9">The sequence shown here is derived from an EMBL/GenBank/DDBJ whole genome shotgun (WGS) entry which is preliminary data.</text>
</comment>
<evidence type="ECO:0000256" key="1">
    <source>
        <dbReference type="ARBA" id="ARBA00022730"/>
    </source>
</evidence>
<dbReference type="InterPro" id="IPR020055">
    <property type="entry name" value="Ribosomal_bL25_short"/>
</dbReference>
<dbReference type="InterPro" id="IPR037121">
    <property type="entry name" value="Ribosomal_bL25_C"/>
</dbReference>
<dbReference type="InterPro" id="IPR020930">
    <property type="entry name" value="Ribosomal_uL5_bac-type"/>
</dbReference>
<dbReference type="GO" id="GO:0022625">
    <property type="term" value="C:cytosolic large ribosomal subunit"/>
    <property type="evidence" value="ECO:0007669"/>
    <property type="project" value="TreeGrafter"/>
</dbReference>
<evidence type="ECO:0000256" key="3">
    <source>
        <dbReference type="ARBA" id="ARBA00022980"/>
    </source>
</evidence>
<dbReference type="HAMAP" id="MF_01336">
    <property type="entry name" value="Ribosomal_bL25"/>
    <property type="match status" value="1"/>
</dbReference>
<evidence type="ECO:0000313" key="9">
    <source>
        <dbReference type="EMBL" id="OGI43799.1"/>
    </source>
</evidence>
<dbReference type="NCBIfam" id="TIGR00731">
    <property type="entry name" value="bL25_bact_ctc"/>
    <property type="match status" value="1"/>
</dbReference>
<dbReference type="PANTHER" id="PTHR33284">
    <property type="entry name" value="RIBOSOMAL PROTEIN L25/GLN-TRNA SYNTHETASE, ANTI-CODON-BINDING DOMAIN-CONTAINING PROTEIN"/>
    <property type="match status" value="1"/>
</dbReference>
<evidence type="ECO:0000259" key="8">
    <source>
        <dbReference type="Pfam" id="PF14693"/>
    </source>
</evidence>
<gene>
    <name evidence="5" type="primary">rplY</name>
    <name evidence="5" type="synonym">ctc</name>
    <name evidence="9" type="ORF">A2637_01980</name>
</gene>
<dbReference type="SUPFAM" id="SSF50715">
    <property type="entry name" value="Ribosomal protein L25-like"/>
    <property type="match status" value="1"/>
</dbReference>
<keyword evidence="1 5" id="KW-0699">rRNA-binding</keyword>
<evidence type="ECO:0000256" key="6">
    <source>
        <dbReference type="SAM" id="MobiDB-lite"/>
    </source>
</evidence>
<dbReference type="GO" id="GO:0006412">
    <property type="term" value="P:translation"/>
    <property type="evidence" value="ECO:0007669"/>
    <property type="project" value="UniProtKB-UniRule"/>
</dbReference>
<feature type="compositionally biased region" description="Basic and acidic residues" evidence="6">
    <location>
        <begin position="222"/>
        <end position="252"/>
    </location>
</feature>
<evidence type="ECO:0000256" key="4">
    <source>
        <dbReference type="ARBA" id="ARBA00023274"/>
    </source>
</evidence>
<evidence type="ECO:0000313" key="10">
    <source>
        <dbReference type="Proteomes" id="UP000179360"/>
    </source>
</evidence>
<dbReference type="HAMAP" id="MF_01334">
    <property type="entry name" value="Ribosomal_bL25_CTC"/>
    <property type="match status" value="1"/>
</dbReference>
<dbReference type="NCBIfam" id="NF004128">
    <property type="entry name" value="PRK05618.1-2"/>
    <property type="match status" value="1"/>
</dbReference>
<dbReference type="CDD" id="cd00495">
    <property type="entry name" value="Ribosomal_L25_TL5_CTC"/>
    <property type="match status" value="1"/>
</dbReference>
<comment type="function">
    <text evidence="5">This is one of the proteins that binds to the 5S RNA in the ribosome where it forms part of the central protuberance.</text>
</comment>
<evidence type="ECO:0000256" key="5">
    <source>
        <dbReference type="HAMAP-Rule" id="MF_01334"/>
    </source>
</evidence>
<feature type="region of interest" description="Disordered" evidence="6">
    <location>
        <begin position="212"/>
        <end position="252"/>
    </location>
</feature>
<dbReference type="GO" id="GO:0003735">
    <property type="term" value="F:structural constituent of ribosome"/>
    <property type="evidence" value="ECO:0007669"/>
    <property type="project" value="InterPro"/>
</dbReference>
<dbReference type="GO" id="GO:0008097">
    <property type="term" value="F:5S rRNA binding"/>
    <property type="evidence" value="ECO:0007669"/>
    <property type="project" value="InterPro"/>
</dbReference>
<dbReference type="Pfam" id="PF01386">
    <property type="entry name" value="Ribosomal_L25p"/>
    <property type="match status" value="1"/>
</dbReference>
<dbReference type="FunFam" id="2.40.240.10:FF:000002">
    <property type="entry name" value="50S ribosomal protein L25"/>
    <property type="match status" value="1"/>
</dbReference>
<dbReference type="InterPro" id="IPR001021">
    <property type="entry name" value="Ribosomal_bL25_long"/>
</dbReference>
<dbReference type="Pfam" id="PF14693">
    <property type="entry name" value="Ribosomal_TL5_C"/>
    <property type="match status" value="1"/>
</dbReference>